<gene>
    <name evidence="2" type="ORF">ACFQ44_12185</name>
</gene>
<evidence type="ECO:0000313" key="3">
    <source>
        <dbReference type="Proteomes" id="UP001597189"/>
    </source>
</evidence>
<evidence type="ECO:0000259" key="1">
    <source>
        <dbReference type="Pfam" id="PF00668"/>
    </source>
</evidence>
<dbReference type="SUPFAM" id="SSF52777">
    <property type="entry name" value="CoA-dependent acyltransferases"/>
    <property type="match status" value="1"/>
</dbReference>
<dbReference type="RefSeq" id="WP_203646611.1">
    <property type="nucleotide sequence ID" value="NZ_BOLN01000010.1"/>
</dbReference>
<dbReference type="EMBL" id="JBHTOD010000010">
    <property type="protein sequence ID" value="MFD1456417.1"/>
    <property type="molecule type" value="Genomic_DNA"/>
</dbReference>
<protein>
    <submittedName>
        <fullName evidence="2">Condensation domain-containing protein</fullName>
    </submittedName>
</protein>
<comment type="caution">
    <text evidence="2">The sequence shown here is derived from an EMBL/GenBank/DDBJ whole genome shotgun (WGS) entry which is preliminary data.</text>
</comment>
<dbReference type="Pfam" id="PF00668">
    <property type="entry name" value="Condensation"/>
    <property type="match status" value="1"/>
</dbReference>
<proteinExistence type="predicted"/>
<reference evidence="3" key="1">
    <citation type="journal article" date="2019" name="Int. J. Syst. Evol. Microbiol.">
        <title>The Global Catalogue of Microorganisms (GCM) 10K type strain sequencing project: providing services to taxonomists for standard genome sequencing and annotation.</title>
        <authorList>
            <consortium name="The Broad Institute Genomics Platform"/>
            <consortium name="The Broad Institute Genome Sequencing Center for Infectious Disease"/>
            <person name="Wu L."/>
            <person name="Ma J."/>
        </authorList>
    </citation>
    <scope>NUCLEOTIDE SEQUENCE [LARGE SCALE GENOMIC DNA]</scope>
    <source>
        <strain evidence="3">CCM 8979</strain>
    </source>
</reference>
<accession>A0ABW4D974</accession>
<dbReference type="Gene3D" id="3.30.559.30">
    <property type="entry name" value="Nonribosomal peptide synthetase, condensation domain"/>
    <property type="match status" value="1"/>
</dbReference>
<organism evidence="2 3">
    <name type="scientific">Levilactobacillus lanxiensis</name>
    <dbReference type="NCBI Taxonomy" id="2799568"/>
    <lineage>
        <taxon>Bacteria</taxon>
        <taxon>Bacillati</taxon>
        <taxon>Bacillota</taxon>
        <taxon>Bacilli</taxon>
        <taxon>Lactobacillales</taxon>
        <taxon>Lactobacillaceae</taxon>
        <taxon>Levilactobacillus</taxon>
    </lineage>
</organism>
<keyword evidence="3" id="KW-1185">Reference proteome</keyword>
<feature type="domain" description="Condensation" evidence="1">
    <location>
        <begin position="173"/>
        <end position="287"/>
    </location>
</feature>
<sequence length="413" mass="46376">MIYHGEPLDLMPTLDLAETYPLLECTLSLTHPIDVARLKAAVATTQTVVPQVLGRYNLRWNRFEDAADSLDQVIEEIPAIHDPGRGNLDVLTGPQLKIQIIHHPAYDALRLSMSRLLTDGEGFKHYLYLLAAAYDGEDLANFINERSVRKILAHLRHPHRALPTLNGNSDETFPSLQGDVHHHRGEATIPRVVSRRLRQRTQTENVTMNAMLLSAYALSLFALTGEKQLIIPYQVDLRLHGPVAASNVVQVANLTSEMPIPITVEDGDRLGDVVQRTQATISRLRDELAYLPPLVELNRMSRALPPQLVRRLAEKHRPQAAISFANFGHIDHTRLDFGGVAVTQIYFAGAYRTMPHFQLTVSVYHDAWTLAFRMLGSEPDYQLGIKILKNVVAQLTQWGREDLPDNCRLADEG</sequence>
<evidence type="ECO:0000313" key="2">
    <source>
        <dbReference type="EMBL" id="MFD1456417.1"/>
    </source>
</evidence>
<dbReference type="Proteomes" id="UP001597189">
    <property type="component" value="Unassembled WGS sequence"/>
</dbReference>
<name>A0ABW4D974_9LACO</name>
<dbReference type="InterPro" id="IPR001242">
    <property type="entry name" value="Condensation_dom"/>
</dbReference>